<dbReference type="GO" id="GO:0031012">
    <property type="term" value="C:extracellular matrix"/>
    <property type="evidence" value="ECO:0007669"/>
    <property type="project" value="TreeGrafter"/>
</dbReference>
<feature type="domain" description="Endonuclease/exonuclease/phosphatase" evidence="1">
    <location>
        <begin position="32"/>
        <end position="137"/>
    </location>
</feature>
<dbReference type="PANTHER" id="PTHR33395:SF22">
    <property type="entry name" value="REVERSE TRANSCRIPTASE DOMAIN-CONTAINING PROTEIN"/>
    <property type="match status" value="1"/>
</dbReference>
<dbReference type="InterPro" id="IPR036691">
    <property type="entry name" value="Endo/exonu/phosph_ase_sf"/>
</dbReference>
<dbReference type="GO" id="GO:0003824">
    <property type="term" value="F:catalytic activity"/>
    <property type="evidence" value="ECO:0007669"/>
    <property type="project" value="InterPro"/>
</dbReference>
<dbReference type="GO" id="GO:0007508">
    <property type="term" value="P:larval heart development"/>
    <property type="evidence" value="ECO:0007669"/>
    <property type="project" value="TreeGrafter"/>
</dbReference>
<dbReference type="InterPro" id="IPR005135">
    <property type="entry name" value="Endo/exonuclease/phosphatase"/>
</dbReference>
<dbReference type="Proteomes" id="UP000233556">
    <property type="component" value="Unassembled WGS sequence"/>
</dbReference>
<accession>A0A2I0UCN1</accession>
<protein>
    <recommendedName>
        <fullName evidence="1">Endonuclease/exonuclease/phosphatase domain-containing protein</fullName>
    </recommendedName>
</protein>
<dbReference type="GO" id="GO:0061343">
    <property type="term" value="P:cell adhesion involved in heart morphogenesis"/>
    <property type="evidence" value="ECO:0007669"/>
    <property type="project" value="TreeGrafter"/>
</dbReference>
<organism evidence="2 3">
    <name type="scientific">Limosa lapponica baueri</name>
    <dbReference type="NCBI Taxonomy" id="1758121"/>
    <lineage>
        <taxon>Eukaryota</taxon>
        <taxon>Metazoa</taxon>
        <taxon>Chordata</taxon>
        <taxon>Craniata</taxon>
        <taxon>Vertebrata</taxon>
        <taxon>Euteleostomi</taxon>
        <taxon>Archelosauria</taxon>
        <taxon>Archosauria</taxon>
        <taxon>Dinosauria</taxon>
        <taxon>Saurischia</taxon>
        <taxon>Theropoda</taxon>
        <taxon>Coelurosauria</taxon>
        <taxon>Aves</taxon>
        <taxon>Neognathae</taxon>
        <taxon>Neoaves</taxon>
        <taxon>Charadriiformes</taxon>
        <taxon>Scolopacidae</taxon>
        <taxon>Limosa</taxon>
    </lineage>
</organism>
<sequence>MKIHLGMDEEPRESLWVKTKCRAGTSDVTVEVCYRPPNQEDQAVDALYKQIGEASRSQALGLMGDFSHPDNCWRNNTAGHKESKEFLERTDDNFLLQVTEEPTRRGSMSDLVLNNKEGLVRNPKLKGSIGCSDHEMVYLQILRAARRVHMLFNIFVSNMESGTECTLSKFADDTKLRDAVGKLEVRDAIQRDQDGLERKDRPSGCGGGVALHVREQLECSELCLAVDEERVESLWVRIKGQANMGDGVCVYYRPPDQEEEVNEASYGQLEIASQSQVLVLMGDFNHPDICWKDNTAQQMQSQRFLQSIDNNFLT</sequence>
<dbReference type="EMBL" id="KZ505869">
    <property type="protein sequence ID" value="PKU43816.1"/>
    <property type="molecule type" value="Genomic_DNA"/>
</dbReference>
<gene>
    <name evidence="2" type="ORF">llap_5882</name>
</gene>
<proteinExistence type="predicted"/>
<dbReference type="Pfam" id="PF14529">
    <property type="entry name" value="Exo_endo_phos_2"/>
    <property type="match status" value="1"/>
</dbReference>
<keyword evidence="3" id="KW-1185">Reference proteome</keyword>
<dbReference type="AlphaFoldDB" id="A0A2I0UCN1"/>
<reference evidence="3" key="1">
    <citation type="submission" date="2017-11" db="EMBL/GenBank/DDBJ databases">
        <authorList>
            <person name="Lima N.C."/>
            <person name="Parody-Merino A.M."/>
            <person name="Battley P.F."/>
            <person name="Fidler A.E."/>
            <person name="Prosdocimi F."/>
        </authorList>
    </citation>
    <scope>NUCLEOTIDE SEQUENCE [LARGE SCALE GENOMIC DNA]</scope>
</reference>
<dbReference type="PANTHER" id="PTHR33395">
    <property type="entry name" value="TRANSCRIPTASE, PUTATIVE-RELATED-RELATED"/>
    <property type="match status" value="1"/>
</dbReference>
<dbReference type="OrthoDB" id="6152807at2759"/>
<evidence type="ECO:0000313" key="2">
    <source>
        <dbReference type="EMBL" id="PKU43816.1"/>
    </source>
</evidence>
<dbReference type="Gene3D" id="3.60.10.10">
    <property type="entry name" value="Endonuclease/exonuclease/phosphatase"/>
    <property type="match status" value="2"/>
</dbReference>
<dbReference type="SUPFAM" id="SSF56219">
    <property type="entry name" value="DNase I-like"/>
    <property type="match status" value="1"/>
</dbReference>
<reference evidence="3" key="2">
    <citation type="submission" date="2017-12" db="EMBL/GenBank/DDBJ databases">
        <title>Genome sequence of the Bar-tailed Godwit (Limosa lapponica baueri).</title>
        <authorList>
            <person name="Lima N.C.B."/>
            <person name="Parody-Merino A.M."/>
            <person name="Battley P.F."/>
            <person name="Fidler A.E."/>
            <person name="Prosdocimi F."/>
        </authorList>
    </citation>
    <scope>NUCLEOTIDE SEQUENCE [LARGE SCALE GENOMIC DNA]</scope>
</reference>
<evidence type="ECO:0000313" key="3">
    <source>
        <dbReference type="Proteomes" id="UP000233556"/>
    </source>
</evidence>
<evidence type="ECO:0000259" key="1">
    <source>
        <dbReference type="Pfam" id="PF14529"/>
    </source>
</evidence>
<name>A0A2I0UCN1_LIMLA</name>